<dbReference type="AlphaFoldDB" id="A0A5C8HQF2"/>
<sequence length="275" mass="30197">MLITNALMLRRLGANTLPDQLDALSDALVSRFNSDVAPELLSRLPTETLPTAARNLSAFRSRVSALIEYSLINLLAGFFKSGDAPELHVTHNVTNQFGDFFIRNSDWVPELRLDVKTLHDESAEASARFDLPIGEVSPHDDYLLYVSWQWSTIRHDDTTLMIPALLGALFIPAIEVAKERDLRQVLAGGSFDSDGIALAQSGNKDSNFGKVNRLVHATRRDADDLSPRVKKLLRMIDIQERADELGQADRATLTAAGVATSDMPSPEVTASTDEA</sequence>
<organism evidence="2 3">
    <name type="scientific">Microbacterium mitrae</name>
    <dbReference type="NCBI Taxonomy" id="664640"/>
    <lineage>
        <taxon>Bacteria</taxon>
        <taxon>Bacillati</taxon>
        <taxon>Actinomycetota</taxon>
        <taxon>Actinomycetes</taxon>
        <taxon>Micrococcales</taxon>
        <taxon>Microbacteriaceae</taxon>
        <taxon>Microbacterium</taxon>
    </lineage>
</organism>
<feature type="region of interest" description="Disordered" evidence="1">
    <location>
        <begin position="255"/>
        <end position="275"/>
    </location>
</feature>
<keyword evidence="3" id="KW-1185">Reference proteome</keyword>
<gene>
    <name evidence="2" type="ORF">FVP60_01695</name>
</gene>
<evidence type="ECO:0000313" key="3">
    <source>
        <dbReference type="Proteomes" id="UP000321196"/>
    </source>
</evidence>
<accession>A0A5C8HQF2</accession>
<reference evidence="2 3" key="1">
    <citation type="submission" date="2019-08" db="EMBL/GenBank/DDBJ databases">
        <authorList>
            <person name="Dong K."/>
        </authorList>
    </citation>
    <scope>NUCLEOTIDE SEQUENCE [LARGE SCALE GENOMIC DNA]</scope>
    <source>
        <strain evidence="2 3">M4-8</strain>
    </source>
</reference>
<dbReference type="Proteomes" id="UP000321196">
    <property type="component" value="Unassembled WGS sequence"/>
</dbReference>
<comment type="caution">
    <text evidence="2">The sequence shown here is derived from an EMBL/GenBank/DDBJ whole genome shotgun (WGS) entry which is preliminary data.</text>
</comment>
<dbReference type="RefSeq" id="WP_147824538.1">
    <property type="nucleotide sequence ID" value="NZ_BAAARG010000001.1"/>
</dbReference>
<name>A0A5C8HQF2_9MICO</name>
<proteinExistence type="predicted"/>
<evidence type="ECO:0000313" key="2">
    <source>
        <dbReference type="EMBL" id="TXK05727.1"/>
    </source>
</evidence>
<dbReference type="OrthoDB" id="5188017at2"/>
<dbReference type="EMBL" id="VRSW01000001">
    <property type="protein sequence ID" value="TXK05727.1"/>
    <property type="molecule type" value="Genomic_DNA"/>
</dbReference>
<protein>
    <submittedName>
        <fullName evidence="2">Uncharacterized protein</fullName>
    </submittedName>
</protein>
<evidence type="ECO:0000256" key="1">
    <source>
        <dbReference type="SAM" id="MobiDB-lite"/>
    </source>
</evidence>